<dbReference type="AlphaFoldDB" id="A0A0F9HQK0"/>
<name>A0A0F9HQK0_9ZZZZ</name>
<sequence>MAQTERFMNKIYELFDKILAPLGGEKPYLLGF</sequence>
<comment type="caution">
    <text evidence="1">The sequence shown here is derived from an EMBL/GenBank/DDBJ whole genome shotgun (WGS) entry which is preliminary data.</text>
</comment>
<protein>
    <submittedName>
        <fullName evidence="1">Uncharacterized protein</fullName>
    </submittedName>
</protein>
<accession>A0A0F9HQK0</accession>
<organism evidence="1">
    <name type="scientific">marine sediment metagenome</name>
    <dbReference type="NCBI Taxonomy" id="412755"/>
    <lineage>
        <taxon>unclassified sequences</taxon>
        <taxon>metagenomes</taxon>
        <taxon>ecological metagenomes</taxon>
    </lineage>
</organism>
<gene>
    <name evidence="1" type="ORF">LCGC14_2035130</name>
</gene>
<dbReference type="EMBL" id="LAZR01023755">
    <property type="protein sequence ID" value="KKL77417.1"/>
    <property type="molecule type" value="Genomic_DNA"/>
</dbReference>
<proteinExistence type="predicted"/>
<evidence type="ECO:0000313" key="1">
    <source>
        <dbReference type="EMBL" id="KKL77417.1"/>
    </source>
</evidence>
<reference evidence="1" key="1">
    <citation type="journal article" date="2015" name="Nature">
        <title>Complex archaea that bridge the gap between prokaryotes and eukaryotes.</title>
        <authorList>
            <person name="Spang A."/>
            <person name="Saw J.H."/>
            <person name="Jorgensen S.L."/>
            <person name="Zaremba-Niedzwiedzka K."/>
            <person name="Martijn J."/>
            <person name="Lind A.E."/>
            <person name="van Eijk R."/>
            <person name="Schleper C."/>
            <person name="Guy L."/>
            <person name="Ettema T.J."/>
        </authorList>
    </citation>
    <scope>NUCLEOTIDE SEQUENCE</scope>
</reference>